<evidence type="ECO:0000259" key="6">
    <source>
        <dbReference type="PROSITE" id="PS50113"/>
    </source>
</evidence>
<keyword evidence="8" id="KW-0548">Nucleotidyltransferase</keyword>
<dbReference type="InterPro" id="IPR003018">
    <property type="entry name" value="GAF"/>
</dbReference>
<evidence type="ECO:0000313" key="9">
    <source>
        <dbReference type="Proteomes" id="UP001169069"/>
    </source>
</evidence>
<dbReference type="InterPro" id="IPR035965">
    <property type="entry name" value="PAS-like_dom_sf"/>
</dbReference>
<feature type="domain" description="Response regulatory" evidence="4">
    <location>
        <begin position="8"/>
        <end position="122"/>
    </location>
</feature>
<dbReference type="InterPro" id="IPR029787">
    <property type="entry name" value="Nucleotide_cyclase"/>
</dbReference>
<dbReference type="InterPro" id="IPR029016">
    <property type="entry name" value="GAF-like_dom_sf"/>
</dbReference>
<keyword evidence="9" id="KW-1185">Reference proteome</keyword>
<dbReference type="SUPFAM" id="SSF55073">
    <property type="entry name" value="Nucleotide cyclase"/>
    <property type="match status" value="1"/>
</dbReference>
<dbReference type="Pfam" id="PF00072">
    <property type="entry name" value="Response_reg"/>
    <property type="match status" value="1"/>
</dbReference>
<dbReference type="CDD" id="cd00156">
    <property type="entry name" value="REC"/>
    <property type="match status" value="1"/>
</dbReference>
<keyword evidence="1 8" id="KW-0808">Transferase</keyword>
<dbReference type="InterPro" id="IPR052163">
    <property type="entry name" value="DGC-Regulatory_Protein"/>
</dbReference>
<dbReference type="EC" id="2.7.7.65" evidence="8"/>
<proteinExistence type="predicted"/>
<dbReference type="SUPFAM" id="SSF52172">
    <property type="entry name" value="CheY-like"/>
    <property type="match status" value="1"/>
</dbReference>
<evidence type="ECO:0000259" key="7">
    <source>
        <dbReference type="PROSITE" id="PS50887"/>
    </source>
</evidence>
<dbReference type="InterPro" id="IPR000160">
    <property type="entry name" value="GGDEF_dom"/>
</dbReference>
<accession>A0ABT7R0R5</accession>
<evidence type="ECO:0000259" key="4">
    <source>
        <dbReference type="PROSITE" id="PS50110"/>
    </source>
</evidence>
<dbReference type="Proteomes" id="UP001169069">
    <property type="component" value="Unassembled WGS sequence"/>
</dbReference>
<dbReference type="Gene3D" id="3.30.450.20">
    <property type="entry name" value="PAS domain"/>
    <property type="match status" value="1"/>
</dbReference>
<dbReference type="NCBIfam" id="TIGR00254">
    <property type="entry name" value="GGDEF"/>
    <property type="match status" value="1"/>
</dbReference>
<dbReference type="SMART" id="SM00091">
    <property type="entry name" value="PAS"/>
    <property type="match status" value="1"/>
</dbReference>
<protein>
    <submittedName>
        <fullName evidence="8">Diguanylate cyclase</fullName>
        <ecNumber evidence="8">2.7.7.65</ecNumber>
    </submittedName>
</protein>
<dbReference type="PANTHER" id="PTHR46663:SF3">
    <property type="entry name" value="SLL0267 PROTEIN"/>
    <property type="match status" value="1"/>
</dbReference>
<keyword evidence="3" id="KW-0597">Phosphoprotein</keyword>
<dbReference type="GO" id="GO:0052621">
    <property type="term" value="F:diguanylate cyclase activity"/>
    <property type="evidence" value="ECO:0007669"/>
    <property type="project" value="UniProtKB-EC"/>
</dbReference>
<feature type="domain" description="PAC" evidence="6">
    <location>
        <begin position="378"/>
        <end position="430"/>
    </location>
</feature>
<dbReference type="InterPro" id="IPR000014">
    <property type="entry name" value="PAS"/>
</dbReference>
<dbReference type="PANTHER" id="PTHR46663">
    <property type="entry name" value="DIGUANYLATE CYCLASE DGCT-RELATED"/>
    <property type="match status" value="1"/>
</dbReference>
<feature type="modified residue" description="4-aspartylphosphate" evidence="3">
    <location>
        <position position="57"/>
    </location>
</feature>
<feature type="domain" description="GGDEF" evidence="7">
    <location>
        <begin position="462"/>
        <end position="595"/>
    </location>
</feature>
<dbReference type="EMBL" id="JAQIBD010000005">
    <property type="protein sequence ID" value="MDM5272684.1"/>
    <property type="molecule type" value="Genomic_DNA"/>
</dbReference>
<sequence>MGKMGEMGILIVDDDKTTISILHHMLKPYADRIYLASDGEEGLSHYKTYQPDLILSDINMPRMNGLEMVEEIRKIDEDVKIAIFTDFEKRDILLKAIELGVNQFLSKPFEAKSFSKTIQQLYHDIIEKRDARYELERQEDILHAINEMSHSFLQQPDWLLAMYKEMKNLKNAARASCIFIYENEHDKTCSSAHKLLYINDNEKAKGKQNIHYQKHHLMRWKNKLKKNQLINGNRNDYDKSKIKLLKLFKINSLLILPIFVQDRWWGFLGIGNGHAEVLQESNVEMLSTAASIIGSAINNSHNRKSLEISSAVFKHTMDGVVITDAKNNIVHVNDACLEITGYDRNTIIGKNPRVLKSGNHDKQFYQKMWHQLHHEGCWQGEITNRKKNGEFYIEWLSINAIKDSQGKIENFIAVFSDITHHHKNTREQAFLATHDPLTGLSNRIVLNDRLEHAIEHAQRFDKHISLIFCDLDNFKPINDTYGHTVGDEILKRVGYYLKELLRKEDTVCRFGGDEFVILIEELENFHYLDKVLKRINKLTATPCVIDGKSINIGMSIGASIYPYDGTSSELLVKAADQAMYRAKRSGKNCIEYAQANTQCYLFEKPLKDTSLNYVI</sequence>
<dbReference type="InterPro" id="IPR000700">
    <property type="entry name" value="PAS-assoc_C"/>
</dbReference>
<evidence type="ECO:0000313" key="8">
    <source>
        <dbReference type="EMBL" id="MDM5272684.1"/>
    </source>
</evidence>
<dbReference type="PROSITE" id="PS50112">
    <property type="entry name" value="PAS"/>
    <property type="match status" value="1"/>
</dbReference>
<dbReference type="PROSITE" id="PS50110">
    <property type="entry name" value="RESPONSE_REGULATORY"/>
    <property type="match status" value="1"/>
</dbReference>
<dbReference type="CDD" id="cd01949">
    <property type="entry name" value="GGDEF"/>
    <property type="match status" value="1"/>
</dbReference>
<organism evidence="8 9">
    <name type="scientific">Sulfurovum zhangzhouensis</name>
    <dbReference type="NCBI Taxonomy" id="3019067"/>
    <lineage>
        <taxon>Bacteria</taxon>
        <taxon>Pseudomonadati</taxon>
        <taxon>Campylobacterota</taxon>
        <taxon>Epsilonproteobacteria</taxon>
        <taxon>Campylobacterales</taxon>
        <taxon>Sulfurovaceae</taxon>
        <taxon>Sulfurovum</taxon>
    </lineage>
</organism>
<dbReference type="PROSITE" id="PS50887">
    <property type="entry name" value="GGDEF"/>
    <property type="match status" value="1"/>
</dbReference>
<dbReference type="Gene3D" id="3.40.50.2300">
    <property type="match status" value="1"/>
</dbReference>
<dbReference type="Pfam" id="PF13426">
    <property type="entry name" value="PAS_9"/>
    <property type="match status" value="1"/>
</dbReference>
<evidence type="ECO:0000256" key="3">
    <source>
        <dbReference type="PROSITE-ProRule" id="PRU00169"/>
    </source>
</evidence>
<feature type="domain" description="PAS" evidence="5">
    <location>
        <begin position="305"/>
        <end position="351"/>
    </location>
</feature>
<dbReference type="RefSeq" id="WP_289414526.1">
    <property type="nucleotide sequence ID" value="NZ_JAQIBD010000005.1"/>
</dbReference>
<dbReference type="SUPFAM" id="SSF55781">
    <property type="entry name" value="GAF domain-like"/>
    <property type="match status" value="1"/>
</dbReference>
<keyword evidence="2" id="KW-0418">Kinase</keyword>
<dbReference type="Gene3D" id="3.30.70.270">
    <property type="match status" value="1"/>
</dbReference>
<dbReference type="Pfam" id="PF01590">
    <property type="entry name" value="GAF"/>
    <property type="match status" value="1"/>
</dbReference>
<dbReference type="SMART" id="SM00448">
    <property type="entry name" value="REC"/>
    <property type="match status" value="1"/>
</dbReference>
<dbReference type="SMART" id="SM00267">
    <property type="entry name" value="GGDEF"/>
    <property type="match status" value="1"/>
</dbReference>
<evidence type="ECO:0000256" key="1">
    <source>
        <dbReference type="ARBA" id="ARBA00022679"/>
    </source>
</evidence>
<dbReference type="PROSITE" id="PS50113">
    <property type="entry name" value="PAC"/>
    <property type="match status" value="1"/>
</dbReference>
<name>A0ABT7R0R5_9BACT</name>
<evidence type="ECO:0000259" key="5">
    <source>
        <dbReference type="PROSITE" id="PS50112"/>
    </source>
</evidence>
<dbReference type="Pfam" id="PF00990">
    <property type="entry name" value="GGDEF"/>
    <property type="match status" value="1"/>
</dbReference>
<dbReference type="SUPFAM" id="SSF55785">
    <property type="entry name" value="PYP-like sensor domain (PAS domain)"/>
    <property type="match status" value="1"/>
</dbReference>
<dbReference type="InterPro" id="IPR001789">
    <property type="entry name" value="Sig_transdc_resp-reg_receiver"/>
</dbReference>
<dbReference type="InterPro" id="IPR043128">
    <property type="entry name" value="Rev_trsase/Diguanyl_cyclase"/>
</dbReference>
<dbReference type="CDD" id="cd00130">
    <property type="entry name" value="PAS"/>
    <property type="match status" value="1"/>
</dbReference>
<gene>
    <name evidence="8" type="ORF">PGH07_10920</name>
</gene>
<reference evidence="8" key="1">
    <citation type="submission" date="2023-01" db="EMBL/GenBank/DDBJ databases">
        <title>Sulfurovum sp. zt1-1 genome assembly.</title>
        <authorList>
            <person name="Wang J."/>
        </authorList>
    </citation>
    <scope>NUCLEOTIDE SEQUENCE</scope>
    <source>
        <strain evidence="8">Zt1-1</strain>
    </source>
</reference>
<dbReference type="NCBIfam" id="TIGR00229">
    <property type="entry name" value="sensory_box"/>
    <property type="match status" value="1"/>
</dbReference>
<dbReference type="InterPro" id="IPR011006">
    <property type="entry name" value="CheY-like_superfamily"/>
</dbReference>
<comment type="caution">
    <text evidence="8">The sequence shown here is derived from an EMBL/GenBank/DDBJ whole genome shotgun (WGS) entry which is preliminary data.</text>
</comment>
<dbReference type="SMART" id="SM00086">
    <property type="entry name" value="PAC"/>
    <property type="match status" value="1"/>
</dbReference>
<dbReference type="InterPro" id="IPR001610">
    <property type="entry name" value="PAC"/>
</dbReference>
<dbReference type="Gene3D" id="3.30.450.40">
    <property type="match status" value="1"/>
</dbReference>
<evidence type="ECO:0000256" key="2">
    <source>
        <dbReference type="ARBA" id="ARBA00022777"/>
    </source>
</evidence>